<keyword evidence="3" id="KW-1185">Reference proteome</keyword>
<protein>
    <recommendedName>
        <fullName evidence="4">DUF2178 domain-containing protein</fullName>
    </recommendedName>
</protein>
<proteinExistence type="predicted"/>
<keyword evidence="1" id="KW-0812">Transmembrane</keyword>
<dbReference type="EMBL" id="CP049886">
    <property type="protein sequence ID" value="QIL46767.1"/>
    <property type="molecule type" value="Genomic_DNA"/>
</dbReference>
<sequence length="134" mass="15231">MSKKKNMFIGLMILGVALFILGIIFESPMTTFLIAFGSGLFGGGLAKFLIYDRLGKNPEKEKAYEISQNDPRNKEIRSIAYAKSGYYLQFFVIILGAVASFTNQPLWMVISLFAAFIIYQFLVYYYMAKLNSKM</sequence>
<feature type="transmembrane region" description="Helical" evidence="1">
    <location>
        <begin position="31"/>
        <end position="50"/>
    </location>
</feature>
<dbReference type="Proteomes" id="UP000500890">
    <property type="component" value="Chromosome"/>
</dbReference>
<dbReference type="AlphaFoldDB" id="A0A6G8AP49"/>
<keyword evidence="1" id="KW-1133">Transmembrane helix</keyword>
<dbReference type="RefSeq" id="WP_166008155.1">
    <property type="nucleotide sequence ID" value="NZ_CP049886.1"/>
</dbReference>
<evidence type="ECO:0000256" key="1">
    <source>
        <dbReference type="SAM" id="Phobius"/>
    </source>
</evidence>
<feature type="transmembrane region" description="Helical" evidence="1">
    <location>
        <begin position="84"/>
        <end position="101"/>
    </location>
</feature>
<evidence type="ECO:0008006" key="4">
    <source>
        <dbReference type="Google" id="ProtNLM"/>
    </source>
</evidence>
<name>A0A6G8AP49_9ENTE</name>
<dbReference type="KEGG" id="vah:G7081_06660"/>
<accession>A0A6G8AP49</accession>
<reference evidence="2 3" key="1">
    <citation type="submission" date="2020-03" db="EMBL/GenBank/DDBJ databases">
        <title>Vagococcus sp. nov., isolated from beetles.</title>
        <authorList>
            <person name="Hyun D.-W."/>
            <person name="Bae J.-W."/>
        </authorList>
    </citation>
    <scope>NUCLEOTIDE SEQUENCE [LARGE SCALE GENOMIC DNA]</scope>
    <source>
        <strain evidence="2 3">HDW17A</strain>
    </source>
</reference>
<organism evidence="2 3">
    <name type="scientific">Vagococcus coleopterorum</name>
    <dbReference type="NCBI Taxonomy" id="2714946"/>
    <lineage>
        <taxon>Bacteria</taxon>
        <taxon>Bacillati</taxon>
        <taxon>Bacillota</taxon>
        <taxon>Bacilli</taxon>
        <taxon>Lactobacillales</taxon>
        <taxon>Enterococcaceae</taxon>
        <taxon>Vagococcus</taxon>
    </lineage>
</organism>
<gene>
    <name evidence="2" type="ORF">G7081_06660</name>
</gene>
<keyword evidence="1" id="KW-0472">Membrane</keyword>
<evidence type="ECO:0000313" key="3">
    <source>
        <dbReference type="Proteomes" id="UP000500890"/>
    </source>
</evidence>
<evidence type="ECO:0000313" key="2">
    <source>
        <dbReference type="EMBL" id="QIL46767.1"/>
    </source>
</evidence>
<feature type="transmembrane region" description="Helical" evidence="1">
    <location>
        <begin position="7"/>
        <end position="25"/>
    </location>
</feature>
<feature type="transmembrane region" description="Helical" evidence="1">
    <location>
        <begin position="107"/>
        <end position="127"/>
    </location>
</feature>